<evidence type="ECO:0000313" key="1">
    <source>
        <dbReference type="EMBL" id="ELK28062.1"/>
    </source>
</evidence>
<name>L5LPU1_MYODS</name>
<dbReference type="AlphaFoldDB" id="L5LPU1"/>
<proteinExistence type="predicted"/>
<organism evidence="1 2">
    <name type="scientific">Myotis davidii</name>
    <name type="common">David's myotis</name>
    <dbReference type="NCBI Taxonomy" id="225400"/>
    <lineage>
        <taxon>Eukaryota</taxon>
        <taxon>Metazoa</taxon>
        <taxon>Chordata</taxon>
        <taxon>Craniata</taxon>
        <taxon>Vertebrata</taxon>
        <taxon>Euteleostomi</taxon>
        <taxon>Mammalia</taxon>
        <taxon>Eutheria</taxon>
        <taxon>Laurasiatheria</taxon>
        <taxon>Chiroptera</taxon>
        <taxon>Yangochiroptera</taxon>
        <taxon>Vespertilionidae</taxon>
        <taxon>Myotis</taxon>
    </lineage>
</organism>
<dbReference type="EMBL" id="KB109618">
    <property type="protein sequence ID" value="ELK28062.1"/>
    <property type="molecule type" value="Genomic_DNA"/>
</dbReference>
<gene>
    <name evidence="1" type="ORF">MDA_GLEAN10010000</name>
</gene>
<reference evidence="2" key="1">
    <citation type="journal article" date="2013" name="Science">
        <title>Comparative analysis of bat genomes provides insight into the evolution of flight and immunity.</title>
        <authorList>
            <person name="Zhang G."/>
            <person name="Cowled C."/>
            <person name="Shi Z."/>
            <person name="Huang Z."/>
            <person name="Bishop-Lilly K.A."/>
            <person name="Fang X."/>
            <person name="Wynne J.W."/>
            <person name="Xiong Z."/>
            <person name="Baker M.L."/>
            <person name="Zhao W."/>
            <person name="Tachedjian M."/>
            <person name="Zhu Y."/>
            <person name="Zhou P."/>
            <person name="Jiang X."/>
            <person name="Ng J."/>
            <person name="Yang L."/>
            <person name="Wu L."/>
            <person name="Xiao J."/>
            <person name="Feng Y."/>
            <person name="Chen Y."/>
            <person name="Sun X."/>
            <person name="Zhang Y."/>
            <person name="Marsh G.A."/>
            <person name="Crameri G."/>
            <person name="Broder C.C."/>
            <person name="Frey K.G."/>
            <person name="Wang L.F."/>
            <person name="Wang J."/>
        </authorList>
    </citation>
    <scope>NUCLEOTIDE SEQUENCE [LARGE SCALE GENOMIC DNA]</scope>
</reference>
<dbReference type="Proteomes" id="UP000010556">
    <property type="component" value="Unassembled WGS sequence"/>
</dbReference>
<protein>
    <submittedName>
        <fullName evidence="1">Uncharacterized protein</fullName>
    </submittedName>
</protein>
<sequence length="107" mass="11267">MLPSHLLHHFICGAIDWSGPPTQLPQRLGAMWWPQSPLLLLVAICGAIDRAIGPQLAPALAWCHPLTCSTIPPKSRSLQGPLGPAAPPLPPALSSMSPMPAMFIAAP</sequence>
<evidence type="ECO:0000313" key="2">
    <source>
        <dbReference type="Proteomes" id="UP000010556"/>
    </source>
</evidence>
<keyword evidence="2" id="KW-1185">Reference proteome</keyword>
<accession>L5LPU1</accession>